<sequence>MRRQMVVCIPHLHRAKLVFPILKLNQRKIQKRFDRKPGFTKIVNYRKAKLHRKFHQTPQEQLPKYLQHFQQAAKQSPFWKGLAYQLIDDVPAFTGTSASLGKADNVIMCNATTTNVLSISDWHFLACPRCNKKGLCEQGDLWCTKCEIKVDPSQGVDDGFMLRFEVKDHTGTTIFVALDNEIRKLVHQPEDEFIKDRLEETVQVGDDEADE</sequence>
<evidence type="ECO:0000259" key="1">
    <source>
        <dbReference type="Pfam" id="PF08646"/>
    </source>
</evidence>
<feature type="domain" description="Replication factor A C-terminal" evidence="1">
    <location>
        <begin position="118"/>
        <end position="199"/>
    </location>
</feature>
<dbReference type="EMBL" id="JAJJMB010014398">
    <property type="protein sequence ID" value="KAI3860610.1"/>
    <property type="molecule type" value="Genomic_DNA"/>
</dbReference>
<keyword evidence="3" id="KW-1185">Reference proteome</keyword>
<dbReference type="Gene3D" id="2.40.50.140">
    <property type="entry name" value="Nucleic acid-binding proteins"/>
    <property type="match status" value="1"/>
</dbReference>
<evidence type="ECO:0000313" key="2">
    <source>
        <dbReference type="EMBL" id="KAI3860610.1"/>
    </source>
</evidence>
<dbReference type="SUPFAM" id="SSF50249">
    <property type="entry name" value="Nucleic acid-binding proteins"/>
    <property type="match status" value="1"/>
</dbReference>
<dbReference type="AlphaFoldDB" id="A0AAD4S411"/>
<dbReference type="InterPro" id="IPR012340">
    <property type="entry name" value="NA-bd_OB-fold"/>
</dbReference>
<reference evidence="2" key="1">
    <citation type="submission" date="2022-04" db="EMBL/GenBank/DDBJ databases">
        <title>A functionally conserved STORR gene fusion in Papaver species that diverged 16.8 million years ago.</title>
        <authorList>
            <person name="Catania T."/>
        </authorList>
    </citation>
    <scope>NUCLEOTIDE SEQUENCE</scope>
    <source>
        <strain evidence="2">S-188037</strain>
    </source>
</reference>
<dbReference type="Pfam" id="PF08646">
    <property type="entry name" value="Rep_fac-A_C"/>
    <property type="match status" value="1"/>
</dbReference>
<name>A0AAD4S411_9MAGN</name>
<gene>
    <name evidence="2" type="ORF">MKW98_017245</name>
</gene>
<proteinExistence type="predicted"/>
<dbReference type="InterPro" id="IPR013955">
    <property type="entry name" value="Rep_factor-A_C"/>
</dbReference>
<organism evidence="2 3">
    <name type="scientific">Papaver atlanticum</name>
    <dbReference type="NCBI Taxonomy" id="357466"/>
    <lineage>
        <taxon>Eukaryota</taxon>
        <taxon>Viridiplantae</taxon>
        <taxon>Streptophyta</taxon>
        <taxon>Embryophyta</taxon>
        <taxon>Tracheophyta</taxon>
        <taxon>Spermatophyta</taxon>
        <taxon>Magnoliopsida</taxon>
        <taxon>Ranunculales</taxon>
        <taxon>Papaveraceae</taxon>
        <taxon>Papaveroideae</taxon>
        <taxon>Papaver</taxon>
    </lineage>
</organism>
<dbReference type="Proteomes" id="UP001202328">
    <property type="component" value="Unassembled WGS sequence"/>
</dbReference>
<evidence type="ECO:0000313" key="3">
    <source>
        <dbReference type="Proteomes" id="UP001202328"/>
    </source>
</evidence>
<comment type="caution">
    <text evidence="2">The sequence shown here is derived from an EMBL/GenBank/DDBJ whole genome shotgun (WGS) entry which is preliminary data.</text>
</comment>
<accession>A0AAD4S411</accession>
<protein>
    <recommendedName>
        <fullName evidence="1">Replication factor A C-terminal domain-containing protein</fullName>
    </recommendedName>
</protein>